<name>A0A4R4UN52_9PSEU</name>
<protein>
    <submittedName>
        <fullName evidence="2">Lactonase family protein</fullName>
    </submittedName>
</protein>
<gene>
    <name evidence="2" type="ORF">E1161_18710</name>
</gene>
<dbReference type="GO" id="GO:0005829">
    <property type="term" value="C:cytosol"/>
    <property type="evidence" value="ECO:0007669"/>
    <property type="project" value="TreeGrafter"/>
</dbReference>
<dbReference type="SUPFAM" id="SSF51004">
    <property type="entry name" value="C-terminal (heme d1) domain of cytochrome cd1-nitrite reductase"/>
    <property type="match status" value="1"/>
</dbReference>
<dbReference type="InterPro" id="IPR011048">
    <property type="entry name" value="Haem_d1_sf"/>
</dbReference>
<dbReference type="EMBL" id="SMKV01000024">
    <property type="protein sequence ID" value="TDC90574.1"/>
    <property type="molecule type" value="Genomic_DNA"/>
</dbReference>
<evidence type="ECO:0000313" key="2">
    <source>
        <dbReference type="EMBL" id="TDC90574.1"/>
    </source>
</evidence>
<dbReference type="InterPro" id="IPR050282">
    <property type="entry name" value="Cycloisomerase_2"/>
</dbReference>
<keyword evidence="3" id="KW-1185">Reference proteome</keyword>
<dbReference type="Pfam" id="PF10282">
    <property type="entry name" value="Lactonase"/>
    <property type="match status" value="1"/>
</dbReference>
<dbReference type="InterPro" id="IPR019405">
    <property type="entry name" value="Lactonase_7-beta_prop"/>
</dbReference>
<evidence type="ECO:0000313" key="3">
    <source>
        <dbReference type="Proteomes" id="UP000294744"/>
    </source>
</evidence>
<dbReference type="InterPro" id="IPR015943">
    <property type="entry name" value="WD40/YVTN_repeat-like_dom_sf"/>
</dbReference>
<sequence>MSTSWENVVGDSSFSRRGFLSAVGALSIAGATVGCATAAGRQGAAAPHQLHRAREGLMTFIGSYTSSQPAGRGVDIAMRDMSGALAPSGTLDGISDASFFAWSPDHTSLYVTNEQQQGSITAIDVSTHAPEVINTAPSGGSSPTHLSVHPSGEFLLTAHYGDGTVAVHRRNPDGSIGEHTCLVKHPGAEPHAHQVVVDPSGKWVVTVDLGSDSVFVHAFDAGKLTQHQQLRLPAGTGPRHLVFEGTTAYLLAELNSTITVLAWDPGAGALTAGQVISSRAPEATGENFPAEIAMSRDGQFVYASNRGDDTIATFGVENGSLVFRAVTPTGGNWPRHFALDPEETSLFVANQRAGTITRLARDTDTGALAPTPDSYACPSVAVITFHG</sequence>
<dbReference type="Gene3D" id="2.130.10.10">
    <property type="entry name" value="YVTN repeat-like/Quinoprotein amine dehydrogenase"/>
    <property type="match status" value="1"/>
</dbReference>
<dbReference type="PANTHER" id="PTHR30344:SF1">
    <property type="entry name" value="6-PHOSPHOGLUCONOLACTONASE"/>
    <property type="match status" value="1"/>
</dbReference>
<dbReference type="RefSeq" id="WP_132625043.1">
    <property type="nucleotide sequence ID" value="NZ_SMKV01000024.1"/>
</dbReference>
<organism evidence="2 3">
    <name type="scientific">Saccharopolyspora aridisoli</name>
    <dbReference type="NCBI Taxonomy" id="2530385"/>
    <lineage>
        <taxon>Bacteria</taxon>
        <taxon>Bacillati</taxon>
        <taxon>Actinomycetota</taxon>
        <taxon>Actinomycetes</taxon>
        <taxon>Pseudonocardiales</taxon>
        <taxon>Pseudonocardiaceae</taxon>
        <taxon>Saccharopolyspora</taxon>
    </lineage>
</organism>
<dbReference type="PANTHER" id="PTHR30344">
    <property type="entry name" value="6-PHOSPHOGLUCONOLACTONASE-RELATED"/>
    <property type="match status" value="1"/>
</dbReference>
<dbReference type="GO" id="GO:0017057">
    <property type="term" value="F:6-phosphogluconolactonase activity"/>
    <property type="evidence" value="ECO:0007669"/>
    <property type="project" value="TreeGrafter"/>
</dbReference>
<proteinExistence type="inferred from homology"/>
<comment type="caution">
    <text evidence="2">The sequence shown here is derived from an EMBL/GenBank/DDBJ whole genome shotgun (WGS) entry which is preliminary data.</text>
</comment>
<comment type="similarity">
    <text evidence="1">Belongs to the cycloisomerase 2 family.</text>
</comment>
<accession>A0A4R4UN52</accession>
<dbReference type="PROSITE" id="PS51318">
    <property type="entry name" value="TAT"/>
    <property type="match status" value="1"/>
</dbReference>
<dbReference type="AlphaFoldDB" id="A0A4R4UN52"/>
<evidence type="ECO:0000256" key="1">
    <source>
        <dbReference type="ARBA" id="ARBA00005564"/>
    </source>
</evidence>
<reference evidence="2 3" key="1">
    <citation type="submission" date="2019-03" db="EMBL/GenBank/DDBJ databases">
        <title>Draft genome sequences of novel Actinobacteria.</title>
        <authorList>
            <person name="Sahin N."/>
            <person name="Ay H."/>
            <person name="Saygin H."/>
        </authorList>
    </citation>
    <scope>NUCLEOTIDE SEQUENCE [LARGE SCALE GENOMIC DNA]</scope>
    <source>
        <strain evidence="2 3">16K404</strain>
    </source>
</reference>
<dbReference type="InterPro" id="IPR006311">
    <property type="entry name" value="TAT_signal"/>
</dbReference>
<dbReference type="Proteomes" id="UP000294744">
    <property type="component" value="Unassembled WGS sequence"/>
</dbReference>
<dbReference type="OrthoDB" id="9790815at2"/>